<sequence length="78" mass="8757">MAETITIRTDTDTEHALDVLTQDGTNRSEAIRHAVLQAALRRERLAEMKRAFLRRPMPASDGINVAEEIARERAGEGR</sequence>
<accession>A0A895YLK3</accession>
<keyword evidence="2" id="KW-1185">Reference proteome</keyword>
<dbReference type="AlphaFoldDB" id="A0A895YLK3"/>
<gene>
    <name evidence="1" type="ORF">JQS43_11480</name>
</gene>
<dbReference type="Proteomes" id="UP000662857">
    <property type="component" value="Chromosome"/>
</dbReference>
<reference evidence="1" key="1">
    <citation type="submission" date="2021-02" db="EMBL/GenBank/DDBJ databases">
        <title>Natrosporangium hydrolyticum gen. nov., sp. nov, a haloalkaliphilic actinobacterium from a soda solonchak soil.</title>
        <authorList>
            <person name="Sorokin D.Y."/>
            <person name="Khijniak T.V."/>
            <person name="Zakharycheva A.P."/>
            <person name="Boueva O.V."/>
            <person name="Ariskina E.V."/>
            <person name="Hahnke R.L."/>
            <person name="Bunk B."/>
            <person name="Sproer C."/>
            <person name="Schumann P."/>
            <person name="Evtushenko L.I."/>
            <person name="Kublanov I.V."/>
        </authorList>
    </citation>
    <scope>NUCLEOTIDE SEQUENCE</scope>
    <source>
        <strain evidence="1">DSM 106523</strain>
    </source>
</reference>
<organism evidence="1 2">
    <name type="scientific">Natronosporangium hydrolyticum</name>
    <dbReference type="NCBI Taxonomy" id="2811111"/>
    <lineage>
        <taxon>Bacteria</taxon>
        <taxon>Bacillati</taxon>
        <taxon>Actinomycetota</taxon>
        <taxon>Actinomycetes</taxon>
        <taxon>Micromonosporales</taxon>
        <taxon>Micromonosporaceae</taxon>
        <taxon>Natronosporangium</taxon>
    </lineage>
</organism>
<dbReference type="EMBL" id="CP070499">
    <property type="protein sequence ID" value="QSB16845.1"/>
    <property type="molecule type" value="Genomic_DNA"/>
</dbReference>
<protein>
    <recommendedName>
        <fullName evidence="3">Ribbon-helix-helix protein, CopG family</fullName>
    </recommendedName>
</protein>
<proteinExistence type="predicted"/>
<dbReference type="RefSeq" id="WP_239679080.1">
    <property type="nucleotide sequence ID" value="NZ_CP070499.1"/>
</dbReference>
<evidence type="ECO:0000313" key="2">
    <source>
        <dbReference type="Proteomes" id="UP000662857"/>
    </source>
</evidence>
<name>A0A895YLK3_9ACTN</name>
<dbReference type="KEGG" id="nhy:JQS43_11480"/>
<evidence type="ECO:0008006" key="3">
    <source>
        <dbReference type="Google" id="ProtNLM"/>
    </source>
</evidence>
<evidence type="ECO:0000313" key="1">
    <source>
        <dbReference type="EMBL" id="QSB16845.1"/>
    </source>
</evidence>